<keyword evidence="3" id="KW-1185">Reference proteome</keyword>
<dbReference type="Proteomes" id="UP001497382">
    <property type="component" value="Unassembled WGS sequence"/>
</dbReference>
<protein>
    <submittedName>
        <fullName evidence="2">Uncharacterized protein</fullName>
    </submittedName>
</protein>
<comment type="caution">
    <text evidence="2">The sequence shown here is derived from an EMBL/GenBank/DDBJ whole genome shotgun (WGS) entry which is preliminary data.</text>
</comment>
<evidence type="ECO:0000313" key="3">
    <source>
        <dbReference type="Proteomes" id="UP001497382"/>
    </source>
</evidence>
<proteinExistence type="predicted"/>
<name>A0AAV2ATH7_9ARAC</name>
<gene>
    <name evidence="2" type="ORF">LARSCL_LOCUS14479</name>
</gene>
<dbReference type="AlphaFoldDB" id="A0AAV2ATH7"/>
<organism evidence="2 3">
    <name type="scientific">Larinioides sclopetarius</name>
    <dbReference type="NCBI Taxonomy" id="280406"/>
    <lineage>
        <taxon>Eukaryota</taxon>
        <taxon>Metazoa</taxon>
        <taxon>Ecdysozoa</taxon>
        <taxon>Arthropoda</taxon>
        <taxon>Chelicerata</taxon>
        <taxon>Arachnida</taxon>
        <taxon>Araneae</taxon>
        <taxon>Araneomorphae</taxon>
        <taxon>Entelegynae</taxon>
        <taxon>Araneoidea</taxon>
        <taxon>Araneidae</taxon>
        <taxon>Larinioides</taxon>
    </lineage>
</organism>
<accession>A0AAV2ATH7</accession>
<dbReference type="EMBL" id="CAXIEN010000209">
    <property type="protein sequence ID" value="CAL1286851.1"/>
    <property type="molecule type" value="Genomic_DNA"/>
</dbReference>
<sequence>MRYVFPPQLQDLATWHPASGISNSKEMWEISAPPDHSLYWSLALAFIIASPDNSDWLERLLGSKEEREDLMRKKKIPVQNWDSKSIRRQVMNFNPFKNQHSFYFNQDLINVFRMFRLRLNRTASQMRRNSVEWSDDMKLKAATKMLKCCIKVYETDSAGAKQQPSVYAPVSGRAELVLFKHSDVAKQYKSKPPSGQGDDHKVINIFGFGMNLHHVVPLRRDALGHILKRTDLSQQIINGIQRDFTGGGNFLVSLLEKDCEREAVPSIYASPYIAWKLAAAGFVTDPCCLLGGDELSAFYHCMELDSTLPLRVLYDYASNSFEHSDKTTRNPDPEILRALERIGQALQNDFSKSNGFSKLGDKKDVALKCHDEISCFNEYQRLVIEEIDTLQRSLPPQVDDDEVVMMRRKHIIRSLLNLYPKYFDYPKINGPTDQSKYITFQNFIQHSEYYENLDNYTCLLFFDNFLYLDLPADLMNSAVQNLFLTVFGYRLFPKCVHGVHCTKHVLTTEDCALRVIPFIFRSNFLESAKAVLQKLESQTRGSSKKRDPNSVLVQVTSGLKHLPEIKDEFLIGRLRKYLDTGIKVPLSGSGLKGVLVVERALQVIGETLNTSESSSVIGHLLCSCLGGVVEEFFKIRNHILSHYRPRMMGGKFSLEKEIVVFENIQDVVKEVDSLVQPVIVSQSLRIMDYMVETGVKGSEDIDPALAQNMKKEHCGKTRLLLEIYTRSKSKYKCLTNNLLDYIEGEAGIEKCHKFRKSGQMSALKFLFVFLASQCDEADKNDIHHILQDLDRLKRGFESKASAVKKNEIEISTSESQEITKLVSDLRKISDFIFSEVKDEPTKVIDPSRVATFFTDARKFRWFTDDEMATIKQKISEHLQQSREAKATLKEYFGNKCQLSESEAQKLVEAIFASKKDKTCISTNLSSNPGLALKTLNSIKRDEQDVFMKRGRDDDLDCLLTFSDSDSIEGVHLLLKIGFPDDLRRKVLQFLNRKVEFLLDRVGHLKSILIDEDEEILSLWNWGKSEAIRTHTRFLMCERYRREREVRASLEMLLFDCMNILIKRKSLSRLWSKANDLFSGASLRDILSHGSTILEIVGGCLDKDDLPSHLIEKMLELIEDGDALRTLSDLWEKAKITDLKQFESMLEADDPSLREVKKWMKKRPATTGGWKDYLPLLPLKLTCPENDSDGGCGKGGGGRVEKTDVV</sequence>
<evidence type="ECO:0000313" key="2">
    <source>
        <dbReference type="EMBL" id="CAL1286851.1"/>
    </source>
</evidence>
<reference evidence="2 3" key="1">
    <citation type="submission" date="2024-04" db="EMBL/GenBank/DDBJ databases">
        <authorList>
            <person name="Rising A."/>
            <person name="Reimegard J."/>
            <person name="Sonavane S."/>
            <person name="Akerstrom W."/>
            <person name="Nylinder S."/>
            <person name="Hedman E."/>
            <person name="Kallberg Y."/>
        </authorList>
    </citation>
    <scope>NUCLEOTIDE SEQUENCE [LARGE SCALE GENOMIC DNA]</scope>
</reference>
<evidence type="ECO:0000256" key="1">
    <source>
        <dbReference type="SAM" id="MobiDB-lite"/>
    </source>
</evidence>
<feature type="region of interest" description="Disordered" evidence="1">
    <location>
        <begin position="1186"/>
        <end position="1205"/>
    </location>
</feature>